<keyword evidence="6" id="KW-0444">Lipid biosynthesis</keyword>
<evidence type="ECO:0000256" key="8">
    <source>
        <dbReference type="ARBA" id="ARBA00022989"/>
    </source>
</evidence>
<dbReference type="InterPro" id="IPR004570">
    <property type="entry name" value="Phosphatidylglycerol_P_synth"/>
</dbReference>
<dbReference type="InterPro" id="IPR050324">
    <property type="entry name" value="CDP-alcohol_PTase-I"/>
</dbReference>
<dbReference type="InterPro" id="IPR043130">
    <property type="entry name" value="CDP-OH_PTrfase_TM_dom"/>
</dbReference>
<keyword evidence="12" id="KW-1208">Phospholipid metabolism</keyword>
<dbReference type="EMBL" id="MPNX01000015">
    <property type="protein sequence ID" value="OOY34485.1"/>
    <property type="molecule type" value="Genomic_DNA"/>
</dbReference>
<dbReference type="EC" id="2.7.8.5" evidence="4"/>
<dbReference type="InterPro" id="IPR000462">
    <property type="entry name" value="CDP-OH_P_trans"/>
</dbReference>
<dbReference type="PANTHER" id="PTHR14269">
    <property type="entry name" value="CDP-DIACYLGLYCEROL--GLYCEROL-3-PHOSPHATE 3-PHOSPHATIDYLTRANSFERASE-RELATED"/>
    <property type="match status" value="1"/>
</dbReference>
<keyword evidence="9" id="KW-0443">Lipid metabolism</keyword>
<evidence type="ECO:0000256" key="6">
    <source>
        <dbReference type="ARBA" id="ARBA00022516"/>
    </source>
</evidence>
<dbReference type="GO" id="GO:0016020">
    <property type="term" value="C:membrane"/>
    <property type="evidence" value="ECO:0007669"/>
    <property type="project" value="UniProtKB-SubCell"/>
</dbReference>
<dbReference type="GO" id="GO:0008444">
    <property type="term" value="F:CDP-diacylglycerol-glycerol-3-phosphate 3-phosphatidyltransferase activity"/>
    <property type="evidence" value="ECO:0007669"/>
    <property type="project" value="UniProtKB-EC"/>
</dbReference>
<keyword evidence="8 14" id="KW-1133">Transmembrane helix</keyword>
<dbReference type="RefSeq" id="WP_043115673.1">
    <property type="nucleotide sequence ID" value="NZ_JRAA01000001.1"/>
</dbReference>
<dbReference type="eggNOG" id="COG0558">
    <property type="taxonomic scope" value="Bacteria"/>
</dbReference>
<dbReference type="Gene3D" id="1.20.120.1760">
    <property type="match status" value="1"/>
</dbReference>
<feature type="transmembrane region" description="Helical" evidence="14">
    <location>
        <begin position="119"/>
        <end position="140"/>
    </location>
</feature>
<dbReference type="EMBL" id="JRAA01000001">
    <property type="protein sequence ID" value="KHF25971.1"/>
    <property type="molecule type" value="Genomic_DNA"/>
</dbReference>
<dbReference type="PIRSF" id="PIRSF000847">
    <property type="entry name" value="Phos_ph_gly_syn"/>
    <property type="match status" value="1"/>
</dbReference>
<dbReference type="OrthoDB" id="9796672at2"/>
<dbReference type="STRING" id="2340.JV46_20680"/>
<keyword evidence="10 14" id="KW-0472">Membrane</keyword>
<proteinExistence type="inferred from homology"/>
<sequence length="180" mass="20025">MHQIPNIITILRIFLVVPIVLALLDQRYELGLILFAVAGISDGVDGFLAKHYHWESWFGSMLDPIADKLLLVATYITLSYLGLLPLWVVALVLLRDFIIVAGATYYYHRIKHFTGEPTLVSKINTFTQILLALLIVLAQVTNWVPASSITILIGIVAGTTIASGADYVVEWVRRAQQHGK</sequence>
<dbReference type="PATRIC" id="fig|2340.3.peg.483"/>
<feature type="transmembrane region" description="Helical" evidence="14">
    <location>
        <begin position="30"/>
        <end position="49"/>
    </location>
</feature>
<keyword evidence="11" id="KW-0594">Phospholipid biosynthesis</keyword>
<evidence type="ECO:0000256" key="3">
    <source>
        <dbReference type="ARBA" id="ARBA00010441"/>
    </source>
</evidence>
<comment type="catalytic activity">
    <reaction evidence="13">
        <text>a CDP-1,2-diacyl-sn-glycerol + sn-glycerol 3-phosphate = a 1,2-diacyl-sn-glycero-3-phospho-(1'-sn-glycero-3'-phosphate) + CMP + H(+)</text>
        <dbReference type="Rhea" id="RHEA:12593"/>
        <dbReference type="ChEBI" id="CHEBI:15378"/>
        <dbReference type="ChEBI" id="CHEBI:57597"/>
        <dbReference type="ChEBI" id="CHEBI:58332"/>
        <dbReference type="ChEBI" id="CHEBI:60110"/>
        <dbReference type="ChEBI" id="CHEBI:60377"/>
        <dbReference type="EC" id="2.7.8.5"/>
    </reaction>
</comment>
<comment type="subcellular location">
    <subcellularLocation>
        <location evidence="1">Membrane</location>
        <topology evidence="1">Multi-pass membrane protein</topology>
    </subcellularLocation>
</comment>
<comment type="similarity">
    <text evidence="3">Belongs to the CDP-alcohol phosphatidyltransferase class-I family.</text>
</comment>
<evidence type="ECO:0000256" key="5">
    <source>
        <dbReference type="ARBA" id="ARBA00014944"/>
    </source>
</evidence>
<name>A0A0B0HEU1_SOVGS</name>
<dbReference type="AlphaFoldDB" id="A0A0B0HEU1"/>
<evidence type="ECO:0000313" key="15">
    <source>
        <dbReference type="EMBL" id="KHF25971.1"/>
    </source>
</evidence>
<evidence type="ECO:0000313" key="18">
    <source>
        <dbReference type="Proteomes" id="UP000190962"/>
    </source>
</evidence>
<comment type="pathway">
    <text evidence="2">Phospholipid metabolism; phosphatidylglycerol biosynthesis; phosphatidylglycerol from CDP-diacylglycerol: step 1/2.</text>
</comment>
<dbReference type="GeneID" id="86991818"/>
<keyword evidence="17" id="KW-1185">Reference proteome</keyword>
<evidence type="ECO:0000256" key="13">
    <source>
        <dbReference type="ARBA" id="ARBA00048586"/>
    </source>
</evidence>
<accession>A0A0B0HEU1</accession>
<feature type="transmembrane region" description="Helical" evidence="14">
    <location>
        <begin position="61"/>
        <end position="81"/>
    </location>
</feature>
<protein>
    <recommendedName>
        <fullName evidence="5">CDP-diacylglycerol--glycerol-3-phosphate 3-phosphatidyltransferase</fullName>
        <ecNumber evidence="4">2.7.8.5</ecNumber>
    </recommendedName>
</protein>
<dbReference type="Proteomes" id="UP000030856">
    <property type="component" value="Unassembled WGS sequence"/>
</dbReference>
<evidence type="ECO:0000256" key="9">
    <source>
        <dbReference type="ARBA" id="ARBA00023098"/>
    </source>
</evidence>
<evidence type="ECO:0000256" key="2">
    <source>
        <dbReference type="ARBA" id="ARBA00005042"/>
    </source>
</evidence>
<dbReference type="Proteomes" id="UP000190962">
    <property type="component" value="Unassembled WGS sequence"/>
</dbReference>
<evidence type="ECO:0000256" key="11">
    <source>
        <dbReference type="ARBA" id="ARBA00023209"/>
    </source>
</evidence>
<feature type="transmembrane region" description="Helical" evidence="14">
    <location>
        <begin position="146"/>
        <end position="169"/>
    </location>
</feature>
<comment type="caution">
    <text evidence="15">The sequence shown here is derived from an EMBL/GenBank/DDBJ whole genome shotgun (WGS) entry which is preliminary data.</text>
</comment>
<evidence type="ECO:0000256" key="7">
    <source>
        <dbReference type="ARBA" id="ARBA00022692"/>
    </source>
</evidence>
<evidence type="ECO:0000256" key="1">
    <source>
        <dbReference type="ARBA" id="ARBA00004141"/>
    </source>
</evidence>
<dbReference type="Pfam" id="PF01066">
    <property type="entry name" value="CDP-OH_P_transf"/>
    <property type="match status" value="1"/>
</dbReference>
<feature type="transmembrane region" description="Helical" evidence="14">
    <location>
        <begin position="7"/>
        <end position="24"/>
    </location>
</feature>
<reference evidence="15 17" key="1">
    <citation type="journal article" date="2014" name="BMC Genomics">
        <title>The genome of the intracellular bacterium of the coastal bivalve, Solemya velum: a blueprint for thriving in and out of symbiosis.</title>
        <authorList>
            <person name="Dmytrenko O."/>
            <person name="Russell S.L."/>
            <person name="Loo W.T."/>
            <person name="Fontanez K.M."/>
            <person name="Liao L."/>
            <person name="Roeselers G."/>
            <person name="Sharma R."/>
            <person name="Stewart F.J."/>
            <person name="Newton I.L."/>
            <person name="Woyke T."/>
            <person name="Wu D."/>
            <person name="Lang J.M."/>
            <person name="Eisen J.A."/>
            <person name="Cavanaugh C.M."/>
        </authorList>
    </citation>
    <scope>NUCLEOTIDE SEQUENCE [LARGE SCALE GENOMIC DNA]</scope>
    <source>
        <strain evidence="15 17">WH</strain>
    </source>
</reference>
<organism evidence="15 17">
    <name type="scientific">Solemya velum gill symbiont</name>
    <dbReference type="NCBI Taxonomy" id="2340"/>
    <lineage>
        <taxon>Bacteria</taxon>
        <taxon>Pseudomonadati</taxon>
        <taxon>Pseudomonadota</taxon>
        <taxon>Gammaproteobacteria</taxon>
        <taxon>sulfur-oxidizing symbionts</taxon>
    </lineage>
</organism>
<dbReference type="GO" id="GO:0046474">
    <property type="term" value="P:glycerophospholipid biosynthetic process"/>
    <property type="evidence" value="ECO:0007669"/>
    <property type="project" value="TreeGrafter"/>
</dbReference>
<evidence type="ECO:0000313" key="16">
    <source>
        <dbReference type="EMBL" id="OOY34485.1"/>
    </source>
</evidence>
<evidence type="ECO:0000256" key="14">
    <source>
        <dbReference type="SAM" id="Phobius"/>
    </source>
</evidence>
<keyword evidence="7 14" id="KW-0812">Transmembrane</keyword>
<reference evidence="16 18" key="2">
    <citation type="submission" date="2016-11" db="EMBL/GenBank/DDBJ databases">
        <title>Mixed transmission modes and dynamic genome evolution in an obligate animal-bacterial symbiosis.</title>
        <authorList>
            <person name="Russell S.L."/>
            <person name="Corbett-Detig R.B."/>
            <person name="Cavanaugh C.M."/>
        </authorList>
    </citation>
    <scope>NUCLEOTIDE SEQUENCE [LARGE SCALE GENOMIC DNA]</scope>
    <source>
        <strain evidence="16">MA-KB16</strain>
    </source>
</reference>
<dbReference type="PANTHER" id="PTHR14269:SF11">
    <property type="entry name" value="CDP-DIACYLGLYCEROL--GLYCEROL-3-PHOSPHATE 3-PHOSPHATIDYLTRANSFERASE"/>
    <property type="match status" value="1"/>
</dbReference>
<gene>
    <name evidence="16" type="ORF">BOV88_10045</name>
    <name evidence="15" type="ORF">JV46_20680</name>
</gene>
<evidence type="ECO:0000256" key="10">
    <source>
        <dbReference type="ARBA" id="ARBA00023136"/>
    </source>
</evidence>
<evidence type="ECO:0000256" key="12">
    <source>
        <dbReference type="ARBA" id="ARBA00023264"/>
    </source>
</evidence>
<evidence type="ECO:0000256" key="4">
    <source>
        <dbReference type="ARBA" id="ARBA00013170"/>
    </source>
</evidence>
<evidence type="ECO:0000313" key="17">
    <source>
        <dbReference type="Proteomes" id="UP000030856"/>
    </source>
</evidence>
<keyword evidence="15" id="KW-0808">Transferase</keyword>